<dbReference type="GO" id="GO:0003676">
    <property type="term" value="F:nucleic acid binding"/>
    <property type="evidence" value="ECO:0007669"/>
    <property type="project" value="InterPro"/>
</dbReference>
<sequence length="266" mass="30144">MTHLLEKETLFNFSMEGIESLNTLKKKLTETPILVAPDWDLPFEIMCDASDYTVGAGNLAADHLSTLEKPHQDELENKEITETLPLMTLGMSSQQKKKFLKDVKRYFWDDPFLFKVCADQVLRQCVHGQEAVDILMACHNAPTEGHHGVNLTAKKSLILVFIGPLFTRMGMPWSYGVTLVNVKEKYHNISGQVEVSNLGLKQILERTIGENRASWSDKLDDALWAVRTAYKTPIRIAPDLEASHARGFVHRPLKLQSLAYRKILLI</sequence>
<organism evidence="2">
    <name type="scientific">Tanacetum cinerariifolium</name>
    <name type="common">Dalmatian daisy</name>
    <name type="synonym">Chrysanthemum cinerariifolium</name>
    <dbReference type="NCBI Taxonomy" id="118510"/>
    <lineage>
        <taxon>Eukaryota</taxon>
        <taxon>Viridiplantae</taxon>
        <taxon>Streptophyta</taxon>
        <taxon>Embryophyta</taxon>
        <taxon>Tracheophyta</taxon>
        <taxon>Spermatophyta</taxon>
        <taxon>Magnoliopsida</taxon>
        <taxon>eudicotyledons</taxon>
        <taxon>Gunneridae</taxon>
        <taxon>Pentapetalae</taxon>
        <taxon>asterids</taxon>
        <taxon>campanulids</taxon>
        <taxon>Asterales</taxon>
        <taxon>Asteraceae</taxon>
        <taxon>Asteroideae</taxon>
        <taxon>Anthemideae</taxon>
        <taxon>Anthemidinae</taxon>
        <taxon>Tanacetum</taxon>
    </lineage>
</organism>
<dbReference type="PANTHER" id="PTHR48475">
    <property type="entry name" value="RIBONUCLEASE H"/>
    <property type="match status" value="1"/>
</dbReference>
<keyword evidence="2" id="KW-0548">Nucleotidyltransferase</keyword>
<dbReference type="SUPFAM" id="SSF56672">
    <property type="entry name" value="DNA/RNA polymerases"/>
    <property type="match status" value="1"/>
</dbReference>
<keyword evidence="2" id="KW-0695">RNA-directed DNA polymerase</keyword>
<dbReference type="PANTHER" id="PTHR48475:SF1">
    <property type="entry name" value="RNASE H TYPE-1 DOMAIN-CONTAINING PROTEIN"/>
    <property type="match status" value="1"/>
</dbReference>
<dbReference type="GO" id="GO:0003964">
    <property type="term" value="F:RNA-directed DNA polymerase activity"/>
    <property type="evidence" value="ECO:0007669"/>
    <property type="project" value="UniProtKB-KW"/>
</dbReference>
<evidence type="ECO:0000313" key="2">
    <source>
        <dbReference type="EMBL" id="GEY21943.1"/>
    </source>
</evidence>
<dbReference type="Pfam" id="PF17919">
    <property type="entry name" value="RT_RNaseH_2"/>
    <property type="match status" value="1"/>
</dbReference>
<dbReference type="EMBL" id="BKCJ010160859">
    <property type="protein sequence ID" value="GEY21943.1"/>
    <property type="molecule type" value="Genomic_DNA"/>
</dbReference>
<keyword evidence="2" id="KW-0808">Transferase</keyword>
<reference evidence="2" key="1">
    <citation type="journal article" date="2019" name="Sci. Rep.">
        <title>Draft genome of Tanacetum cinerariifolium, the natural source of mosquito coil.</title>
        <authorList>
            <person name="Yamashiro T."/>
            <person name="Shiraishi A."/>
            <person name="Satake H."/>
            <person name="Nakayama K."/>
        </authorList>
    </citation>
    <scope>NUCLEOTIDE SEQUENCE</scope>
</reference>
<protein>
    <submittedName>
        <fullName evidence="2">Reverse transcriptase domain-containing protein</fullName>
    </submittedName>
</protein>
<evidence type="ECO:0000259" key="1">
    <source>
        <dbReference type="Pfam" id="PF17919"/>
    </source>
</evidence>
<dbReference type="Gene3D" id="3.30.420.10">
    <property type="entry name" value="Ribonuclease H-like superfamily/Ribonuclease H"/>
    <property type="match status" value="1"/>
</dbReference>
<accession>A0A699HJU6</accession>
<comment type="caution">
    <text evidence="2">The sequence shown here is derived from an EMBL/GenBank/DDBJ whole genome shotgun (WGS) entry which is preliminary data.</text>
</comment>
<feature type="domain" description="Reverse transcriptase/retrotransposon-derived protein RNase H-like" evidence="1">
    <location>
        <begin position="18"/>
        <end position="56"/>
    </location>
</feature>
<name>A0A699HJU6_TANCI</name>
<dbReference type="InterPro" id="IPR036397">
    <property type="entry name" value="RNaseH_sf"/>
</dbReference>
<gene>
    <name evidence="2" type="ORF">Tci_393917</name>
</gene>
<proteinExistence type="predicted"/>
<dbReference type="InterPro" id="IPR043502">
    <property type="entry name" value="DNA/RNA_pol_sf"/>
</dbReference>
<dbReference type="InterPro" id="IPR041577">
    <property type="entry name" value="RT_RNaseH_2"/>
</dbReference>
<dbReference type="AlphaFoldDB" id="A0A699HJU6"/>